<reference evidence="6 7" key="1">
    <citation type="submission" date="2019-11" db="EMBL/GenBank/DDBJ databases">
        <title>Complete Genome Sequence of Shewanella chilikensis Strain DC57, Isolated from Corroded Seal Rings at a floating production facility in Australia.</title>
        <authorList>
            <person name="Salgar-Chaparro S.J."/>
            <person name="Castillo-Villamizar G.A."/>
            <person name="Poehlein A."/>
            <person name="Daniel R."/>
            <person name="Machuca L."/>
        </authorList>
    </citation>
    <scope>NUCLEOTIDE SEQUENCE [LARGE SCALE GENOMIC DNA]</scope>
    <source>
        <strain evidence="6 7">DC57</strain>
    </source>
</reference>
<dbReference type="Proteomes" id="UP000502117">
    <property type="component" value="Chromosome"/>
</dbReference>
<evidence type="ECO:0000313" key="6">
    <source>
        <dbReference type="EMBL" id="QIJ03634.1"/>
    </source>
</evidence>
<name>A0A6G7LPJ2_9GAMM</name>
<dbReference type="KEGG" id="schk:GII14_05180"/>
<feature type="transmembrane region" description="Helical" evidence="5">
    <location>
        <begin position="45"/>
        <end position="64"/>
    </location>
</feature>
<protein>
    <submittedName>
        <fullName evidence="6">DUF1656 domain-containing protein</fullName>
    </submittedName>
</protein>
<feature type="transmembrane region" description="Helical" evidence="5">
    <location>
        <begin position="12"/>
        <end position="33"/>
    </location>
</feature>
<keyword evidence="1" id="KW-1003">Cell membrane</keyword>
<keyword evidence="3 5" id="KW-1133">Transmembrane helix</keyword>
<organism evidence="6 7">
    <name type="scientific">Shewanella chilikensis</name>
    <dbReference type="NCBI Taxonomy" id="558541"/>
    <lineage>
        <taxon>Bacteria</taxon>
        <taxon>Pseudomonadati</taxon>
        <taxon>Pseudomonadota</taxon>
        <taxon>Gammaproteobacteria</taxon>
        <taxon>Alteromonadales</taxon>
        <taxon>Shewanellaceae</taxon>
        <taxon>Shewanella</taxon>
    </lineage>
</organism>
<accession>A0A6G7LPJ2</accession>
<evidence type="ECO:0000256" key="2">
    <source>
        <dbReference type="ARBA" id="ARBA00022692"/>
    </source>
</evidence>
<dbReference type="InterPro" id="IPR012451">
    <property type="entry name" value="DUF1656"/>
</dbReference>
<dbReference type="RefSeq" id="WP_165564583.1">
    <property type="nucleotide sequence ID" value="NZ_CP045857.1"/>
</dbReference>
<dbReference type="GeneID" id="99799205"/>
<evidence type="ECO:0000313" key="7">
    <source>
        <dbReference type="Proteomes" id="UP000502117"/>
    </source>
</evidence>
<keyword evidence="4 5" id="KW-0472">Membrane</keyword>
<evidence type="ECO:0000256" key="1">
    <source>
        <dbReference type="ARBA" id="ARBA00022475"/>
    </source>
</evidence>
<proteinExistence type="predicted"/>
<sequence length="66" mass="7704">MLEELALGGLLFSPLVLFAPLALVLWFLTRLVLHWTGLYTKIWRVAWFEVALFVCYLALIIYLFES</sequence>
<evidence type="ECO:0000256" key="4">
    <source>
        <dbReference type="ARBA" id="ARBA00023136"/>
    </source>
</evidence>
<dbReference type="EMBL" id="CP045857">
    <property type="protein sequence ID" value="QIJ03634.1"/>
    <property type="molecule type" value="Genomic_DNA"/>
</dbReference>
<dbReference type="Pfam" id="PF07869">
    <property type="entry name" value="DUF1656"/>
    <property type="match status" value="1"/>
</dbReference>
<evidence type="ECO:0000256" key="3">
    <source>
        <dbReference type="ARBA" id="ARBA00022989"/>
    </source>
</evidence>
<gene>
    <name evidence="6" type="ORF">GII14_05180</name>
</gene>
<evidence type="ECO:0000256" key="5">
    <source>
        <dbReference type="SAM" id="Phobius"/>
    </source>
</evidence>
<dbReference type="AlphaFoldDB" id="A0A6G7LPJ2"/>
<keyword evidence="2 5" id="KW-0812">Transmembrane</keyword>